<keyword evidence="3" id="KW-1185">Reference proteome</keyword>
<accession>A0A1I6BV31</accession>
<gene>
    <name evidence="2" type="ORF">SAMN02745910_04281</name>
</gene>
<dbReference type="NCBIfam" id="NF033537">
    <property type="entry name" value="lasso_biosyn_B2"/>
    <property type="match status" value="1"/>
</dbReference>
<proteinExistence type="predicted"/>
<dbReference type="Pfam" id="PF13471">
    <property type="entry name" value="Transglut_core3"/>
    <property type="match status" value="1"/>
</dbReference>
<comment type="caution">
    <text evidence="2">The sequence shown here is derived from an EMBL/GenBank/DDBJ whole genome shotgun (WGS) entry which is preliminary data.</text>
</comment>
<sequence>MKYYQFLITGDNHIYDVPRINITTKVRLISLTLKFMAVFKKVGGNECLKILEKVKPIINYNFSDKTEKYLFARKVNSFVQIWINVKHKQALCLERATVICAALRFVGLPAQVVIGRRRTMMSVLEYEFHAWVELEGVPVNDKIAYKQLCMETHRVPQEVG</sequence>
<dbReference type="InterPro" id="IPR038765">
    <property type="entry name" value="Papain-like_cys_pep_sf"/>
</dbReference>
<dbReference type="EMBL" id="FOXX01000014">
    <property type="protein sequence ID" value="SFQ84786.1"/>
    <property type="molecule type" value="Genomic_DNA"/>
</dbReference>
<organism evidence="2 3">
    <name type="scientific">Priestia endophytica DSM 13796</name>
    <dbReference type="NCBI Taxonomy" id="1121089"/>
    <lineage>
        <taxon>Bacteria</taxon>
        <taxon>Bacillati</taxon>
        <taxon>Bacillota</taxon>
        <taxon>Bacilli</taxon>
        <taxon>Bacillales</taxon>
        <taxon>Bacillaceae</taxon>
        <taxon>Priestia</taxon>
    </lineage>
</organism>
<dbReference type="SUPFAM" id="SSF54001">
    <property type="entry name" value="Cysteine proteinases"/>
    <property type="match status" value="1"/>
</dbReference>
<feature type="domain" description="Microcin J25-processing protein McjB C-terminal" evidence="1">
    <location>
        <begin position="72"/>
        <end position="144"/>
    </location>
</feature>
<evidence type="ECO:0000313" key="2">
    <source>
        <dbReference type="EMBL" id="SFQ84786.1"/>
    </source>
</evidence>
<dbReference type="GeneID" id="93712827"/>
<dbReference type="RefSeq" id="WP_061803934.1">
    <property type="nucleotide sequence ID" value="NZ_FOXX01000014.1"/>
</dbReference>
<dbReference type="Gene3D" id="3.10.620.30">
    <property type="match status" value="1"/>
</dbReference>
<dbReference type="InterPro" id="IPR032708">
    <property type="entry name" value="McjB_C"/>
</dbReference>
<evidence type="ECO:0000259" key="1">
    <source>
        <dbReference type="Pfam" id="PF13471"/>
    </source>
</evidence>
<reference evidence="2 3" key="1">
    <citation type="submission" date="2016-10" db="EMBL/GenBank/DDBJ databases">
        <authorList>
            <person name="Varghese N."/>
            <person name="Submissions S."/>
        </authorList>
    </citation>
    <scope>NUCLEOTIDE SEQUENCE [LARGE SCALE GENOMIC DNA]</scope>
    <source>
        <strain evidence="2 3">DSM 13796</strain>
    </source>
</reference>
<dbReference type="InterPro" id="IPR053521">
    <property type="entry name" value="McjB-like"/>
</dbReference>
<dbReference type="Proteomes" id="UP000182762">
    <property type="component" value="Unassembled WGS sequence"/>
</dbReference>
<name>A0A1I6BV31_9BACI</name>
<protein>
    <submittedName>
        <fullName evidence="2">Transglutaminase-like superfamily protein</fullName>
    </submittedName>
</protein>
<evidence type="ECO:0000313" key="3">
    <source>
        <dbReference type="Proteomes" id="UP000182762"/>
    </source>
</evidence>